<dbReference type="SUPFAM" id="SSF53901">
    <property type="entry name" value="Thiolase-like"/>
    <property type="match status" value="1"/>
</dbReference>
<keyword evidence="3" id="KW-0808">Transferase</keyword>
<proteinExistence type="predicted"/>
<dbReference type="AlphaFoldDB" id="A0A1G8JAF3"/>
<accession>A0A1G8JAF3</accession>
<dbReference type="InterPro" id="IPR002155">
    <property type="entry name" value="Thiolase"/>
</dbReference>
<gene>
    <name evidence="3" type="ORF">SAMN04515654_1047</name>
</gene>
<evidence type="ECO:0000259" key="1">
    <source>
        <dbReference type="Pfam" id="PF00108"/>
    </source>
</evidence>
<dbReference type="PIRSF" id="PIRSF000429">
    <property type="entry name" value="Ac-CoA_Ac_transf"/>
    <property type="match status" value="1"/>
</dbReference>
<dbReference type="Pfam" id="PF22691">
    <property type="entry name" value="Thiolase_C_1"/>
    <property type="match status" value="1"/>
</dbReference>
<dbReference type="NCBIfam" id="NF005704">
    <property type="entry name" value="PRK07516.1"/>
    <property type="match status" value="1"/>
</dbReference>
<sequence>MSVSIIGTSHTEFGRLDHDIYQLLVKSGKDALADSPVEAAEIGGVWIANYSGGGFNNQEHLAPYAVNIDQKLRFTPCTRVENACASGSAAIRSAKMALEAGEVDYALVIGVEKMTDLDTKGVTKVLAMASHWKTEGKNGMTFPGLFAEYAKGYKKHYNLSDNQLSETLAKIAAKNHRNALENPLAQMPWDCDYQEILDLPDKKNPVIAEPLRLYDCSLISDGAAAVVLSRTETAKDITADSVKIAALVQTSDYLEINKRANYEFTAGKKAIAEAYKKANITVDDLDFAEVHDCFTIAELLAYEALGLAEDGKGKEAIENGIVEKEGKLPVNASGGLKAKGHPVGATGVSMAVLAARQIQGRAIGHQIEAAKTGITFNIGGSAASNYALIYKKN</sequence>
<evidence type="ECO:0000259" key="2">
    <source>
        <dbReference type="Pfam" id="PF22691"/>
    </source>
</evidence>
<dbReference type="Proteomes" id="UP000198945">
    <property type="component" value="Unassembled WGS sequence"/>
</dbReference>
<name>A0A1G8JAF3_9FIRM</name>
<organism evidence="3 4">
    <name type="scientific">Halanaerobium congolense</name>
    <dbReference type="NCBI Taxonomy" id="54121"/>
    <lineage>
        <taxon>Bacteria</taxon>
        <taxon>Bacillati</taxon>
        <taxon>Bacillota</taxon>
        <taxon>Clostridia</taxon>
        <taxon>Halanaerobiales</taxon>
        <taxon>Halanaerobiaceae</taxon>
        <taxon>Halanaerobium</taxon>
    </lineage>
</organism>
<dbReference type="PANTHER" id="PTHR42870:SF6">
    <property type="entry name" value="ACETYL-COA C-ACYLTRANSFERASE"/>
    <property type="match status" value="1"/>
</dbReference>
<dbReference type="CDD" id="cd00829">
    <property type="entry name" value="SCP-x_thiolase"/>
    <property type="match status" value="1"/>
</dbReference>
<dbReference type="PANTHER" id="PTHR42870">
    <property type="entry name" value="ACETYL-COA C-ACETYLTRANSFERASE"/>
    <property type="match status" value="1"/>
</dbReference>
<dbReference type="RefSeq" id="WP_089716314.1">
    <property type="nucleotide sequence ID" value="NZ_FNEH01000004.1"/>
</dbReference>
<dbReference type="InterPro" id="IPR016039">
    <property type="entry name" value="Thiolase-like"/>
</dbReference>
<dbReference type="InterPro" id="IPR020616">
    <property type="entry name" value="Thiolase_N"/>
</dbReference>
<dbReference type="EMBL" id="FNEH01000004">
    <property type="protein sequence ID" value="SDI28062.1"/>
    <property type="molecule type" value="Genomic_DNA"/>
</dbReference>
<dbReference type="GO" id="GO:0016747">
    <property type="term" value="F:acyltransferase activity, transferring groups other than amino-acyl groups"/>
    <property type="evidence" value="ECO:0007669"/>
    <property type="project" value="InterPro"/>
</dbReference>
<dbReference type="Gene3D" id="3.40.47.10">
    <property type="match status" value="1"/>
</dbReference>
<evidence type="ECO:0000313" key="4">
    <source>
        <dbReference type="Proteomes" id="UP000198945"/>
    </source>
</evidence>
<dbReference type="InterPro" id="IPR055140">
    <property type="entry name" value="Thiolase_C_2"/>
</dbReference>
<feature type="domain" description="Thiolase N-terminal" evidence="1">
    <location>
        <begin position="3"/>
        <end position="230"/>
    </location>
</feature>
<reference evidence="3 4" key="1">
    <citation type="submission" date="2016-10" db="EMBL/GenBank/DDBJ databases">
        <authorList>
            <person name="de Groot N.N."/>
        </authorList>
    </citation>
    <scope>NUCLEOTIDE SEQUENCE [LARGE SCALE GENOMIC DNA]</scope>
    <source>
        <strain evidence="3 4">WG7</strain>
    </source>
</reference>
<evidence type="ECO:0000313" key="3">
    <source>
        <dbReference type="EMBL" id="SDI28062.1"/>
    </source>
</evidence>
<protein>
    <submittedName>
        <fullName evidence="3">Acetyl-CoA C-acetyltransferase</fullName>
    </submittedName>
</protein>
<dbReference type="Pfam" id="PF00108">
    <property type="entry name" value="Thiolase_N"/>
    <property type="match status" value="1"/>
</dbReference>
<feature type="domain" description="Thiolase C-terminal" evidence="2">
    <location>
        <begin position="250"/>
        <end position="391"/>
    </location>
</feature>